<dbReference type="AlphaFoldDB" id="A0A1F6NU70"/>
<evidence type="ECO:0000256" key="1">
    <source>
        <dbReference type="SAM" id="Phobius"/>
    </source>
</evidence>
<protein>
    <recommendedName>
        <fullName evidence="5">Cohesin domain-containing protein</fullName>
    </recommendedName>
</protein>
<feature type="signal peptide" evidence="2">
    <location>
        <begin position="1"/>
        <end position="25"/>
    </location>
</feature>
<name>A0A1F6NU70_9BACT</name>
<feature type="chain" id="PRO_5009525833" description="Cohesin domain-containing protein" evidence="2">
    <location>
        <begin position="26"/>
        <end position="292"/>
    </location>
</feature>
<dbReference type="GO" id="GO:0030246">
    <property type="term" value="F:carbohydrate binding"/>
    <property type="evidence" value="ECO:0007669"/>
    <property type="project" value="InterPro"/>
</dbReference>
<evidence type="ECO:0000256" key="2">
    <source>
        <dbReference type="SAM" id="SignalP"/>
    </source>
</evidence>
<keyword evidence="1" id="KW-0472">Membrane</keyword>
<accession>A0A1F6NU70</accession>
<reference evidence="3 4" key="1">
    <citation type="journal article" date="2016" name="Nat. Commun.">
        <title>Thousands of microbial genomes shed light on interconnected biogeochemical processes in an aquifer system.</title>
        <authorList>
            <person name="Anantharaman K."/>
            <person name="Brown C.T."/>
            <person name="Hug L.A."/>
            <person name="Sharon I."/>
            <person name="Castelle C.J."/>
            <person name="Probst A.J."/>
            <person name="Thomas B.C."/>
            <person name="Singh A."/>
            <person name="Wilkins M.J."/>
            <person name="Karaoz U."/>
            <person name="Brodie E.L."/>
            <person name="Williams K.H."/>
            <person name="Hubbard S.S."/>
            <person name="Banfield J.F."/>
        </authorList>
    </citation>
    <scope>NUCLEOTIDE SEQUENCE [LARGE SCALE GENOMIC DNA]</scope>
</reference>
<keyword evidence="2" id="KW-0732">Signal</keyword>
<comment type="caution">
    <text evidence="3">The sequence shown here is derived from an EMBL/GenBank/DDBJ whole genome shotgun (WGS) entry which is preliminary data.</text>
</comment>
<gene>
    <name evidence="3" type="ORF">A3J93_02965</name>
</gene>
<dbReference type="SUPFAM" id="SSF49384">
    <property type="entry name" value="Carbohydrate-binding domain"/>
    <property type="match status" value="1"/>
</dbReference>
<dbReference type="Proteomes" id="UP000177907">
    <property type="component" value="Unassembled WGS sequence"/>
</dbReference>
<dbReference type="STRING" id="1798704.A3J93_02965"/>
<dbReference type="InterPro" id="IPR008965">
    <property type="entry name" value="CBM2/CBM3_carb-bd_dom_sf"/>
</dbReference>
<dbReference type="CDD" id="cd08547">
    <property type="entry name" value="Type_II_cohesin"/>
    <property type="match status" value="1"/>
</dbReference>
<evidence type="ECO:0008006" key="5">
    <source>
        <dbReference type="Google" id="ProtNLM"/>
    </source>
</evidence>
<dbReference type="EMBL" id="MFQZ01000010">
    <property type="protein sequence ID" value="OGH87469.1"/>
    <property type="molecule type" value="Genomic_DNA"/>
</dbReference>
<evidence type="ECO:0000313" key="3">
    <source>
        <dbReference type="EMBL" id="OGH87469.1"/>
    </source>
</evidence>
<keyword evidence="1" id="KW-0812">Transmembrane</keyword>
<sequence length="292" mass="32189">MYLSKFKNLIIIALVFVLFPNVAFAASLYFNSPKTDYTVGEQFTASVLVDSVSEPINAFEGKLVFSDDQLEVKEIFIGNSIINFWLDAPKADKGEIRFSGIVPGGFQGDNGLLFSAVFRVLSTGSGAIKFSDYKLLLNDGLGTMAVTTVANLNLTIKPLAIGASAPDYLPFPDGTLPEEFTPELTRSPEEFGNQWFLVFATQDKGSGIDYYEVCEGSQDNCEKTDSPYILKDQNLVGKIFVKAVDKRGNGRLVVLEPPGGLVWYEKYQNYVIILLVSIASILLVLKKYARRV</sequence>
<keyword evidence="1" id="KW-1133">Transmembrane helix</keyword>
<evidence type="ECO:0000313" key="4">
    <source>
        <dbReference type="Proteomes" id="UP000177907"/>
    </source>
</evidence>
<feature type="transmembrane region" description="Helical" evidence="1">
    <location>
        <begin position="267"/>
        <end position="285"/>
    </location>
</feature>
<organism evidence="3 4">
    <name type="scientific">Candidatus Magasanikbacteria bacterium RIFOXYC2_FULL_42_28</name>
    <dbReference type="NCBI Taxonomy" id="1798704"/>
    <lineage>
        <taxon>Bacteria</taxon>
        <taxon>Candidatus Magasanikiibacteriota</taxon>
    </lineage>
</organism>
<proteinExistence type="predicted"/>
<dbReference type="Gene3D" id="2.60.40.680">
    <property type="match status" value="1"/>
</dbReference>